<sequence length="333" mass="33828">MMLLGGDLGGTKTLLALAELRADGALAIVDEVRYASADWPDFAPLLADFRARHKVPVSAACFGLAGPVDAGTAKLTYLPWRLDAQALAADFALGRVALVNDFVAAASGIELLPANACATLQAGAPLAEAPRVVVGAGTGLGVAGVLRHADETVVVAGEGGHQGFSPQSAEQAALWQHLFAQHGRVTAEDIISGPGLARVHAFLGGGNWSPAAIGTAAKQHGAAGTQPKAGPDAVSDACPHPATAAAALSLWLSAYGAFAGDLALSWLARGGVYLAGGIAGKLIGDAEAATFLAAFNAKREHRALAEAMPVRLVREERLGLLGALAKARALLRR</sequence>
<comment type="similarity">
    <text evidence="3">Belongs to the bacterial glucokinase family.</text>
</comment>
<gene>
    <name evidence="4" type="ORF">GGD90_002823</name>
</gene>
<dbReference type="InterPro" id="IPR043129">
    <property type="entry name" value="ATPase_NBD"/>
</dbReference>
<evidence type="ECO:0000256" key="2">
    <source>
        <dbReference type="ARBA" id="ARBA00022777"/>
    </source>
</evidence>
<reference evidence="4 5" key="1">
    <citation type="submission" date="2020-08" db="EMBL/GenBank/DDBJ databases">
        <title>Genome sequencing of Purple Non-Sulfur Bacteria from various extreme environments.</title>
        <authorList>
            <person name="Mayer M."/>
        </authorList>
    </citation>
    <scope>NUCLEOTIDE SEQUENCE [LARGE SCALE GENOMIC DNA]</scope>
    <source>
        <strain evidence="4 5">2761</strain>
    </source>
</reference>
<protein>
    <submittedName>
        <fullName evidence="4">Glucokinase</fullName>
        <ecNumber evidence="4">2.7.1.2</ecNumber>
    </submittedName>
</protein>
<keyword evidence="2 4" id="KW-0418">Kinase</keyword>
<evidence type="ECO:0000256" key="3">
    <source>
        <dbReference type="RuleBase" id="RU004046"/>
    </source>
</evidence>
<dbReference type="CDD" id="cd24008">
    <property type="entry name" value="ASKHA_NBD_GLK"/>
    <property type="match status" value="1"/>
</dbReference>
<dbReference type="Gene3D" id="3.40.367.20">
    <property type="match status" value="1"/>
</dbReference>
<dbReference type="EC" id="2.7.1.2" evidence="4"/>
<dbReference type="Proteomes" id="UP000587070">
    <property type="component" value="Unassembled WGS sequence"/>
</dbReference>
<dbReference type="PANTHER" id="PTHR47363:SF1">
    <property type="entry name" value="GLUCOKINASE"/>
    <property type="match status" value="1"/>
</dbReference>
<name>A0A840GAC6_RHOTE</name>
<dbReference type="EMBL" id="JACIGE010000011">
    <property type="protein sequence ID" value="MBB4248431.1"/>
    <property type="molecule type" value="Genomic_DNA"/>
</dbReference>
<dbReference type="GO" id="GO:0005536">
    <property type="term" value="F:D-glucose binding"/>
    <property type="evidence" value="ECO:0007669"/>
    <property type="project" value="InterPro"/>
</dbReference>
<dbReference type="Gene3D" id="3.30.420.40">
    <property type="match status" value="1"/>
</dbReference>
<dbReference type="OrthoDB" id="257751at2"/>
<dbReference type="InterPro" id="IPR003836">
    <property type="entry name" value="Glucokinase"/>
</dbReference>
<comment type="caution">
    <text evidence="4">The sequence shown here is derived from an EMBL/GenBank/DDBJ whole genome shotgun (WGS) entry which is preliminary data.</text>
</comment>
<dbReference type="GO" id="GO:0004340">
    <property type="term" value="F:glucokinase activity"/>
    <property type="evidence" value="ECO:0007669"/>
    <property type="project" value="UniProtKB-EC"/>
</dbReference>
<evidence type="ECO:0000313" key="4">
    <source>
        <dbReference type="EMBL" id="MBB4248431.1"/>
    </source>
</evidence>
<dbReference type="AlphaFoldDB" id="A0A840GAC6"/>
<keyword evidence="5" id="KW-1185">Reference proteome</keyword>
<dbReference type="GO" id="GO:0005524">
    <property type="term" value="F:ATP binding"/>
    <property type="evidence" value="ECO:0007669"/>
    <property type="project" value="InterPro"/>
</dbReference>
<dbReference type="RefSeq" id="WP_153116414.1">
    <property type="nucleotide sequence ID" value="NZ_JACIGE010000011.1"/>
</dbReference>
<accession>A0A840GAC6</accession>
<organism evidence="4 5">
    <name type="scientific">Rhodocyclus tenuis</name>
    <name type="common">Rhodospirillum tenue</name>
    <dbReference type="NCBI Taxonomy" id="1066"/>
    <lineage>
        <taxon>Bacteria</taxon>
        <taxon>Pseudomonadati</taxon>
        <taxon>Pseudomonadota</taxon>
        <taxon>Betaproteobacteria</taxon>
        <taxon>Rhodocyclales</taxon>
        <taxon>Rhodocyclaceae</taxon>
        <taxon>Rhodocyclus</taxon>
    </lineage>
</organism>
<keyword evidence="1 4" id="KW-0808">Transferase</keyword>
<dbReference type="GO" id="GO:0006096">
    <property type="term" value="P:glycolytic process"/>
    <property type="evidence" value="ECO:0007669"/>
    <property type="project" value="InterPro"/>
</dbReference>
<evidence type="ECO:0000313" key="5">
    <source>
        <dbReference type="Proteomes" id="UP000587070"/>
    </source>
</evidence>
<dbReference type="PANTHER" id="PTHR47363">
    <property type="entry name" value="GLUCOKINASE"/>
    <property type="match status" value="1"/>
</dbReference>
<dbReference type="SUPFAM" id="SSF53067">
    <property type="entry name" value="Actin-like ATPase domain"/>
    <property type="match status" value="1"/>
</dbReference>
<proteinExistence type="inferred from homology"/>
<evidence type="ECO:0000256" key="1">
    <source>
        <dbReference type="ARBA" id="ARBA00022679"/>
    </source>
</evidence>
<dbReference type="Pfam" id="PF02685">
    <property type="entry name" value="Glucokinase"/>
    <property type="match status" value="1"/>
</dbReference>